<dbReference type="AlphaFoldDB" id="A0AB33BAK4"/>
<gene>
    <name evidence="1" type="ORF">IEC338SC_3756</name>
</gene>
<dbReference type="RefSeq" id="WP_063099638.1">
    <property type="nucleotide sequence ID" value="NZ_CP015145.1"/>
</dbReference>
<protein>
    <submittedName>
        <fullName evidence="1">Uncharacterized protein</fullName>
    </submittedName>
</protein>
<evidence type="ECO:0000313" key="1">
    <source>
        <dbReference type="EMBL" id="AMX20841.1"/>
    </source>
</evidence>
<evidence type="ECO:0000313" key="2">
    <source>
        <dbReference type="Proteomes" id="UP000076152"/>
    </source>
</evidence>
<sequence length="61" mass="7213">MSSLLDYLDTKKQEINAWPQWKMKSLKDAFQLPTLQHPQSVVHTNQSWVLVEKIQPQIPRL</sequence>
<reference evidence="1 2" key="1">
    <citation type="submission" date="2016-04" db="EMBL/GenBank/DDBJ databases">
        <title>Complete genome sequencing of OXA-72 bearing Acinetobacter pittii strain IEC338SC.</title>
        <authorList>
            <person name="Brasiliense D.M."/>
            <person name="Lima K.V."/>
            <person name="Souza C.O."/>
            <person name="Dutra L.G."/>
            <person name="Mamizuka E.M."/>
            <person name="Perez-Chaparro P.J."/>
            <person name="McCulloch J.A."/>
        </authorList>
    </citation>
    <scope>NUCLEOTIDE SEQUENCE [LARGE SCALE GENOMIC DNA]</scope>
    <source>
        <strain evidence="1 2">IEC338SC</strain>
    </source>
</reference>
<accession>A0AB33BAK4</accession>
<name>A0AB33BAK4_ACIPI</name>
<organism evidence="1 2">
    <name type="scientific">Acinetobacter pittii</name>
    <name type="common">Acinetobacter genomosp. 3</name>
    <dbReference type="NCBI Taxonomy" id="48296"/>
    <lineage>
        <taxon>Bacteria</taxon>
        <taxon>Pseudomonadati</taxon>
        <taxon>Pseudomonadota</taxon>
        <taxon>Gammaproteobacteria</taxon>
        <taxon>Moraxellales</taxon>
        <taxon>Moraxellaceae</taxon>
        <taxon>Acinetobacter</taxon>
        <taxon>Acinetobacter calcoaceticus/baumannii complex</taxon>
    </lineage>
</organism>
<dbReference type="Proteomes" id="UP000076152">
    <property type="component" value="Chromosome"/>
</dbReference>
<dbReference type="EMBL" id="CP015145">
    <property type="protein sequence ID" value="AMX20841.1"/>
    <property type="molecule type" value="Genomic_DNA"/>
</dbReference>
<proteinExistence type="predicted"/>